<evidence type="ECO:0000313" key="3">
    <source>
        <dbReference type="Proteomes" id="UP001235939"/>
    </source>
</evidence>
<dbReference type="InterPro" id="IPR036397">
    <property type="entry name" value="RNaseH_sf"/>
</dbReference>
<sequence length="292" mass="32500">MVKDFSVKLLLRLKPLQEQMAEVRIQADNSQLPRSLQERHESSQSNDHLTIERRLQEAIEAASSTSIAKPIPDSASYSTMINHELNIAAQSVKRGPHLESGPLHGEVLMEGFQRRGRQTESPAGVVVKKGDEIAAGLPGVCAPRRHGSRGGRSLSGDNGTCSKENGGDDRRGKLVTGSGLQDRVNQQEENGAKKDEEEPTRGAMKIEDIFSKTIIKKLMYIFARHGYPHEDVTDNGLQFVSASMKIFLKNVESGTSKPHPINQKNFNVLLNYFKQIYRKDSSIPIIFKRNQD</sequence>
<protein>
    <recommendedName>
        <fullName evidence="4">Integrase catalytic domain-containing protein</fullName>
    </recommendedName>
</protein>
<reference evidence="2 3" key="1">
    <citation type="submission" date="2022-01" db="EMBL/GenBank/DDBJ databases">
        <title>A chromosomal length assembly of Cordylochernes scorpioides.</title>
        <authorList>
            <person name="Zeh D."/>
            <person name="Zeh J."/>
        </authorList>
    </citation>
    <scope>NUCLEOTIDE SEQUENCE [LARGE SCALE GENOMIC DNA]</scope>
    <source>
        <strain evidence="2">IN4F17</strain>
        <tissue evidence="2">Whole Body</tissue>
    </source>
</reference>
<dbReference type="InterPro" id="IPR012337">
    <property type="entry name" value="RNaseH-like_sf"/>
</dbReference>
<evidence type="ECO:0000256" key="1">
    <source>
        <dbReference type="SAM" id="MobiDB-lite"/>
    </source>
</evidence>
<dbReference type="SUPFAM" id="SSF53098">
    <property type="entry name" value="Ribonuclease H-like"/>
    <property type="match status" value="1"/>
</dbReference>
<organism evidence="2 3">
    <name type="scientific">Cordylochernes scorpioides</name>
    <dbReference type="NCBI Taxonomy" id="51811"/>
    <lineage>
        <taxon>Eukaryota</taxon>
        <taxon>Metazoa</taxon>
        <taxon>Ecdysozoa</taxon>
        <taxon>Arthropoda</taxon>
        <taxon>Chelicerata</taxon>
        <taxon>Arachnida</taxon>
        <taxon>Pseudoscorpiones</taxon>
        <taxon>Cheliferoidea</taxon>
        <taxon>Chernetidae</taxon>
        <taxon>Cordylochernes</taxon>
    </lineage>
</organism>
<dbReference type="Gene3D" id="3.30.420.10">
    <property type="entry name" value="Ribonuclease H-like superfamily/Ribonuclease H"/>
    <property type="match status" value="1"/>
</dbReference>
<feature type="region of interest" description="Disordered" evidence="1">
    <location>
        <begin position="137"/>
        <end position="202"/>
    </location>
</feature>
<keyword evidence="3" id="KW-1185">Reference proteome</keyword>
<name>A0ABY6LL68_9ARAC</name>
<dbReference type="Proteomes" id="UP001235939">
    <property type="component" value="Chromosome 21"/>
</dbReference>
<accession>A0ABY6LL68</accession>
<evidence type="ECO:0008006" key="4">
    <source>
        <dbReference type="Google" id="ProtNLM"/>
    </source>
</evidence>
<feature type="region of interest" description="Disordered" evidence="1">
    <location>
        <begin position="29"/>
        <end position="48"/>
    </location>
</feature>
<gene>
    <name evidence="2" type="ORF">LAZ67_21000077</name>
</gene>
<feature type="compositionally biased region" description="Basic and acidic residues" evidence="1">
    <location>
        <begin position="190"/>
        <end position="202"/>
    </location>
</feature>
<dbReference type="EMBL" id="CP092883">
    <property type="protein sequence ID" value="UYV81903.1"/>
    <property type="molecule type" value="Genomic_DNA"/>
</dbReference>
<evidence type="ECO:0000313" key="2">
    <source>
        <dbReference type="EMBL" id="UYV81903.1"/>
    </source>
</evidence>
<proteinExistence type="predicted"/>